<name>A0A9W4MWZ5_PENNA</name>
<proteinExistence type="predicted"/>
<dbReference type="Proteomes" id="UP001153461">
    <property type="component" value="Unassembled WGS sequence"/>
</dbReference>
<dbReference type="AlphaFoldDB" id="A0A9W4MWZ5"/>
<dbReference type="OrthoDB" id="198619at2759"/>
<reference evidence="1" key="1">
    <citation type="submission" date="2021-07" db="EMBL/GenBank/DDBJ databases">
        <authorList>
            <person name="Branca A.L. A."/>
        </authorList>
    </citation>
    <scope>NUCLEOTIDE SEQUENCE</scope>
</reference>
<feature type="non-terminal residue" evidence="1">
    <location>
        <position position="1"/>
    </location>
</feature>
<dbReference type="EMBL" id="CAJVNV010000451">
    <property type="protein sequence ID" value="CAG8205178.1"/>
    <property type="molecule type" value="Genomic_DNA"/>
</dbReference>
<gene>
    <name evidence="1" type="ORF">PNAL_LOCUS7614</name>
</gene>
<comment type="caution">
    <text evidence="1">The sequence shown here is derived from an EMBL/GenBank/DDBJ whole genome shotgun (WGS) entry which is preliminary data.</text>
</comment>
<organism evidence="1 2">
    <name type="scientific">Penicillium nalgiovense</name>
    <dbReference type="NCBI Taxonomy" id="60175"/>
    <lineage>
        <taxon>Eukaryota</taxon>
        <taxon>Fungi</taxon>
        <taxon>Dikarya</taxon>
        <taxon>Ascomycota</taxon>
        <taxon>Pezizomycotina</taxon>
        <taxon>Eurotiomycetes</taxon>
        <taxon>Eurotiomycetidae</taxon>
        <taxon>Eurotiales</taxon>
        <taxon>Aspergillaceae</taxon>
        <taxon>Penicillium</taxon>
    </lineage>
</organism>
<evidence type="ECO:0000313" key="2">
    <source>
        <dbReference type="Proteomes" id="UP001153461"/>
    </source>
</evidence>
<protein>
    <submittedName>
        <fullName evidence="1">Uncharacterized protein</fullName>
    </submittedName>
</protein>
<sequence length="56" mass="6656">QLIPILRESDLERTAYGFARSAQNFIQGQRDSRSRSAIRTRLERLRKERQLSPRNL</sequence>
<accession>A0A9W4MWZ5</accession>
<evidence type="ECO:0000313" key="1">
    <source>
        <dbReference type="EMBL" id="CAG8205178.1"/>
    </source>
</evidence>